<dbReference type="Proteomes" id="UP000007306">
    <property type="component" value="Chromosome 11"/>
</dbReference>
<reference evidence="2 3" key="2">
    <citation type="submission" date="2018-04" db="EMBL/GenBank/DDBJ databases">
        <title>OglaRS2 (Oryza glaberrima Reference Sequence Version 2).</title>
        <authorList>
            <person name="Zhang J."/>
            <person name="Kudrna D."/>
            <person name="Lee S."/>
            <person name="Talag J."/>
            <person name="Rajasekar S."/>
            <person name="Wing R.A."/>
        </authorList>
    </citation>
    <scope>NUCLEOTIDE SEQUENCE [LARGE SCALE GENOMIC DNA]</scope>
    <source>
        <strain evidence="2 3">cv. IRGC 96717</strain>
    </source>
</reference>
<dbReference type="Pfam" id="PF07816">
    <property type="entry name" value="DUF1645"/>
    <property type="match status" value="1"/>
</dbReference>
<dbReference type="EnsemblPlants" id="ORGLA11G0037900.1">
    <property type="protein sequence ID" value="ORGLA11G0037900.1"/>
    <property type="gene ID" value="ORGLA11G0037900"/>
</dbReference>
<feature type="compositionally biased region" description="Low complexity" evidence="1">
    <location>
        <begin position="11"/>
        <end position="31"/>
    </location>
</feature>
<name>I1QXY7_ORYGL</name>
<feature type="region of interest" description="Disordered" evidence="1">
    <location>
        <begin position="58"/>
        <end position="89"/>
    </location>
</feature>
<proteinExistence type="predicted"/>
<reference evidence="2" key="1">
    <citation type="submission" date="2015-06" db="UniProtKB">
        <authorList>
            <consortium name="EnsemblPlants"/>
        </authorList>
    </citation>
    <scope>IDENTIFICATION</scope>
</reference>
<sequence length="89" mass="9701">MSPDSYCVWVSSPSPASSPSRPPRKSGSTGSITRWRRISKLVIGRNHNDGKEKFRAVVPGQGAPQTEAHDEGRHRHQTAFFTDGGKEAA</sequence>
<keyword evidence="3" id="KW-1185">Reference proteome</keyword>
<evidence type="ECO:0000313" key="2">
    <source>
        <dbReference type="EnsemblPlants" id="ORGLA11G0037900.1"/>
    </source>
</evidence>
<dbReference type="InterPro" id="IPR012442">
    <property type="entry name" value="DUF1645_plant"/>
</dbReference>
<organism evidence="2 3">
    <name type="scientific">Oryza glaberrima</name>
    <name type="common">African rice</name>
    <dbReference type="NCBI Taxonomy" id="4538"/>
    <lineage>
        <taxon>Eukaryota</taxon>
        <taxon>Viridiplantae</taxon>
        <taxon>Streptophyta</taxon>
        <taxon>Embryophyta</taxon>
        <taxon>Tracheophyta</taxon>
        <taxon>Spermatophyta</taxon>
        <taxon>Magnoliopsida</taxon>
        <taxon>Liliopsida</taxon>
        <taxon>Poales</taxon>
        <taxon>Poaceae</taxon>
        <taxon>BOP clade</taxon>
        <taxon>Oryzoideae</taxon>
        <taxon>Oryzeae</taxon>
        <taxon>Oryzinae</taxon>
        <taxon>Oryza</taxon>
    </lineage>
</organism>
<accession>I1QXY7</accession>
<dbReference type="HOGENOM" id="CLU_2458446_0_0_1"/>
<protein>
    <submittedName>
        <fullName evidence="2">Uncharacterized protein</fullName>
    </submittedName>
</protein>
<dbReference type="Gramene" id="ORGLA11G0037900.1">
    <property type="protein sequence ID" value="ORGLA11G0037900.1"/>
    <property type="gene ID" value="ORGLA11G0037900"/>
</dbReference>
<dbReference type="AlphaFoldDB" id="I1QXY7"/>
<evidence type="ECO:0000256" key="1">
    <source>
        <dbReference type="SAM" id="MobiDB-lite"/>
    </source>
</evidence>
<evidence type="ECO:0000313" key="3">
    <source>
        <dbReference type="Proteomes" id="UP000007306"/>
    </source>
</evidence>
<feature type="region of interest" description="Disordered" evidence="1">
    <location>
        <begin position="1"/>
        <end position="33"/>
    </location>
</feature>